<dbReference type="AlphaFoldDB" id="A0A0C2A6L0"/>
<evidence type="ECO:0000256" key="1">
    <source>
        <dbReference type="SAM" id="MobiDB-lite"/>
    </source>
</evidence>
<gene>
    <name evidence="2" type="ORF">DB30_05922</name>
</gene>
<dbReference type="InterPro" id="IPR024038">
    <property type="entry name" value="MYXO-CTERM"/>
</dbReference>
<dbReference type="EMBL" id="JMCC02000006">
    <property type="protein sequence ID" value="KIG19018.1"/>
    <property type="molecule type" value="Genomic_DNA"/>
</dbReference>
<feature type="region of interest" description="Disordered" evidence="1">
    <location>
        <begin position="420"/>
        <end position="444"/>
    </location>
</feature>
<proteinExistence type="predicted"/>
<name>A0A0C2A6L0_9BACT</name>
<evidence type="ECO:0000313" key="2">
    <source>
        <dbReference type="EMBL" id="KIG19018.1"/>
    </source>
</evidence>
<protein>
    <submittedName>
        <fullName evidence="2">Uncharacterized protein</fullName>
    </submittedName>
</protein>
<dbReference type="SUPFAM" id="SSF55486">
    <property type="entry name" value="Metalloproteases ('zincins'), catalytic domain"/>
    <property type="match status" value="1"/>
</dbReference>
<organism evidence="2 3">
    <name type="scientific">Enhygromyxa salina</name>
    <dbReference type="NCBI Taxonomy" id="215803"/>
    <lineage>
        <taxon>Bacteria</taxon>
        <taxon>Pseudomonadati</taxon>
        <taxon>Myxococcota</taxon>
        <taxon>Polyangia</taxon>
        <taxon>Nannocystales</taxon>
        <taxon>Nannocystaceae</taxon>
        <taxon>Enhygromyxa</taxon>
    </lineage>
</organism>
<dbReference type="RefSeq" id="WP_052546411.1">
    <property type="nucleotide sequence ID" value="NZ_JMCC02000006.1"/>
</dbReference>
<evidence type="ECO:0000313" key="3">
    <source>
        <dbReference type="Proteomes" id="UP000031599"/>
    </source>
</evidence>
<comment type="caution">
    <text evidence="2">The sequence shown here is derived from an EMBL/GenBank/DDBJ whole genome shotgun (WGS) entry which is preliminary data.</text>
</comment>
<accession>A0A0C2A6L0</accession>
<feature type="compositionally biased region" description="Basic residues" evidence="1">
    <location>
        <begin position="435"/>
        <end position="444"/>
    </location>
</feature>
<dbReference type="Proteomes" id="UP000031599">
    <property type="component" value="Unassembled WGS sequence"/>
</dbReference>
<reference evidence="2 3" key="1">
    <citation type="submission" date="2014-12" db="EMBL/GenBank/DDBJ databases">
        <title>Genome assembly of Enhygromyxa salina DSM 15201.</title>
        <authorList>
            <person name="Sharma G."/>
            <person name="Subramanian S."/>
        </authorList>
    </citation>
    <scope>NUCLEOTIDE SEQUENCE [LARGE SCALE GENOMIC DNA]</scope>
    <source>
        <strain evidence="2 3">DSM 15201</strain>
    </source>
</reference>
<sequence>MPAAPILLLATLVAGEPEFGLHLRGPAIEPTAPVRTQTHHAPVPDTLVVPYDDAVPTPPVAATSVQQPDPAKPRRKLGTNTTIFVNFDGVTIGDCSPSNSHENCSWLETGTSFAPYSGALPHRVAILDAMRSQVNELGVRVTAQRPPEDESYVMVVYGGESVDDEALGRAPGGDCWDDRPNEIAHVYLDGERSSWINGGASTALHESAHTWGFDHIGLEHALMAPSGGNTIAKFFDGCAQIVEDTALTPVEEAGSCPQISLEQCGLPDFQHDLAMMHLLFGAPYVDDIAPVLELVRPFDGAYFVGPADFGVELRIIDDQHPQVYELAIGIRDLVDDPAFSPVYEPSFDVTALPIGTWTFELRLRDAAGNETSLEFVIEVGEDPMLLDDGCHCASTRAGSLPLGPGALALLGLLGLRRRRPARTQDPKTRRQPPAPRRRQSPAAG</sequence>
<dbReference type="NCBIfam" id="TIGR03901">
    <property type="entry name" value="MYXO-CTERM"/>
    <property type="match status" value="1"/>
</dbReference>